<evidence type="ECO:0000256" key="7">
    <source>
        <dbReference type="ARBA" id="ARBA00022989"/>
    </source>
</evidence>
<dbReference type="GO" id="GO:0007166">
    <property type="term" value="P:cell surface receptor signaling pathway"/>
    <property type="evidence" value="ECO:0007669"/>
    <property type="project" value="InterPro"/>
</dbReference>
<evidence type="ECO:0000256" key="16">
    <source>
        <dbReference type="SAM" id="MobiDB-lite"/>
    </source>
</evidence>
<keyword evidence="22" id="KW-1185">Reference proteome</keyword>
<evidence type="ECO:0000256" key="13">
    <source>
        <dbReference type="ARBA" id="ARBA00023224"/>
    </source>
</evidence>
<comment type="function">
    <text evidence="14">G protein-coupled receptor activated by ligand peptides amylin (IAPP), calcitonin (CT/CALCA) and calcitonin gene-related peptide type 1 (CGRP1/CALCA). CALCR interacts with receptor-activity-modifying proteins RAMP1, 2 and 3 to form receptor complexes AMYR1, 2 and 3, respectively. IAPP, CT and CGRP1 activate CALCR and AMYRs with distinct modes of receptor activation resulting in specific phenotypes. Ligand binding causes a conformation change that triggers signaling via guanine nucleotide-binding proteins (G proteins) and modulates the activity of downstream effectors. Activates cAMP-dependent pathway.</text>
</comment>
<evidence type="ECO:0000256" key="11">
    <source>
        <dbReference type="ARBA" id="ARBA00023170"/>
    </source>
</evidence>
<comment type="caution">
    <text evidence="21">The sequence shown here is derived from an EMBL/GenBank/DDBJ whole genome shotgun (WGS) entry which is preliminary data.</text>
</comment>
<dbReference type="SUPFAM" id="SSF111418">
    <property type="entry name" value="Hormone receptor domain"/>
    <property type="match status" value="1"/>
</dbReference>
<evidence type="ECO:0000256" key="5">
    <source>
        <dbReference type="ARBA" id="ARBA00022692"/>
    </source>
</evidence>
<evidence type="ECO:0000259" key="19">
    <source>
        <dbReference type="PROSITE" id="PS50227"/>
    </source>
</evidence>
<dbReference type="Gene3D" id="1.20.1070.10">
    <property type="entry name" value="Rhodopsin 7-helix transmembrane proteins"/>
    <property type="match status" value="1"/>
</dbReference>
<evidence type="ECO:0000256" key="12">
    <source>
        <dbReference type="ARBA" id="ARBA00023180"/>
    </source>
</evidence>
<dbReference type="FunFam" id="4.10.1240.10:FF:000011">
    <property type="entry name" value="Calcitonin gene-related peptide type 1 receptor"/>
    <property type="match status" value="1"/>
</dbReference>
<feature type="region of interest" description="Disordered" evidence="16">
    <location>
        <begin position="451"/>
        <end position="480"/>
    </location>
</feature>
<comment type="subunit">
    <text evidence="15">Heterodimer of CALCR and RAMP1, RAMP2 or RAMP3; the receptor complexes function as AMYR1, AMYR2 and AMYR3 receptors, respectively, and respond to amylin/IAPP, calcitonin/CT and CGRP1 ligands. Interacts with GPRASP2.</text>
</comment>
<accession>A0AAN9CEB1</accession>
<keyword evidence="11" id="KW-0675">Receptor</keyword>
<dbReference type="PRINTS" id="PR00249">
    <property type="entry name" value="GPCRSECRETIN"/>
</dbReference>
<evidence type="ECO:0000256" key="18">
    <source>
        <dbReference type="SAM" id="SignalP"/>
    </source>
</evidence>
<evidence type="ECO:0000256" key="17">
    <source>
        <dbReference type="SAM" id="Phobius"/>
    </source>
</evidence>
<evidence type="ECO:0000256" key="14">
    <source>
        <dbReference type="ARBA" id="ARBA00049588"/>
    </source>
</evidence>
<dbReference type="PRINTS" id="PR00361">
    <property type="entry name" value="CALCITONINR"/>
</dbReference>
<feature type="transmembrane region" description="Helical" evidence="17">
    <location>
        <begin position="266"/>
        <end position="289"/>
    </location>
</feature>
<feature type="transmembrane region" description="Helical" evidence="17">
    <location>
        <begin position="378"/>
        <end position="398"/>
    </location>
</feature>
<evidence type="ECO:0000256" key="1">
    <source>
        <dbReference type="ARBA" id="ARBA00004651"/>
    </source>
</evidence>
<dbReference type="PANTHER" id="PTHR45620:SF4">
    <property type="entry name" value="CALCITONIN RECEPTOR"/>
    <property type="match status" value="1"/>
</dbReference>
<comment type="subcellular location">
    <subcellularLocation>
        <location evidence="1">Cell membrane</location>
        <topology evidence="1">Multi-pass membrane protein</topology>
    </subcellularLocation>
</comment>
<dbReference type="InterPro" id="IPR050332">
    <property type="entry name" value="GPCR_2"/>
</dbReference>
<dbReference type="Pfam" id="PF00002">
    <property type="entry name" value="7tm_2"/>
    <property type="match status" value="1"/>
</dbReference>
<dbReference type="Pfam" id="PF02793">
    <property type="entry name" value="HRM"/>
    <property type="match status" value="1"/>
</dbReference>
<dbReference type="InterPro" id="IPR036445">
    <property type="entry name" value="GPCR_2_extracell_dom_sf"/>
</dbReference>
<dbReference type="GO" id="GO:0001525">
    <property type="term" value="P:angiogenesis"/>
    <property type="evidence" value="ECO:0007669"/>
    <property type="project" value="TreeGrafter"/>
</dbReference>
<feature type="signal peptide" evidence="18">
    <location>
        <begin position="1"/>
        <end position="22"/>
    </location>
</feature>
<dbReference type="GO" id="GO:0005886">
    <property type="term" value="C:plasma membrane"/>
    <property type="evidence" value="ECO:0007669"/>
    <property type="project" value="UniProtKB-SubCell"/>
</dbReference>
<feature type="transmembrane region" description="Helical" evidence="17">
    <location>
        <begin position="191"/>
        <end position="210"/>
    </location>
</feature>
<keyword evidence="8" id="KW-0297">G-protein coupled receptor</keyword>
<evidence type="ECO:0000256" key="2">
    <source>
        <dbReference type="ARBA" id="ARBA00005314"/>
    </source>
</evidence>
<evidence type="ECO:0000256" key="8">
    <source>
        <dbReference type="ARBA" id="ARBA00023040"/>
    </source>
</evidence>
<evidence type="ECO:0000256" key="6">
    <source>
        <dbReference type="ARBA" id="ARBA00022729"/>
    </source>
</evidence>
<feature type="domain" description="G-protein coupled receptors family 2 profile 2" evidence="20">
    <location>
        <begin position="152"/>
        <end position="399"/>
    </location>
</feature>
<dbReference type="PROSITE" id="PS50261">
    <property type="entry name" value="G_PROTEIN_RECEP_F2_4"/>
    <property type="match status" value="1"/>
</dbReference>
<comment type="similarity">
    <text evidence="2">Belongs to the G-protein coupled receptor 2 family.</text>
</comment>
<dbReference type="Gene3D" id="4.10.1240.10">
    <property type="entry name" value="GPCR, family 2, extracellular hormone receptor domain"/>
    <property type="match status" value="1"/>
</dbReference>
<dbReference type="GO" id="GO:0007189">
    <property type="term" value="P:adenylate cyclase-activating G protein-coupled receptor signaling pathway"/>
    <property type="evidence" value="ECO:0007669"/>
    <property type="project" value="TreeGrafter"/>
</dbReference>
<dbReference type="PROSITE" id="PS00650">
    <property type="entry name" value="G_PROTEIN_RECEP_F2_2"/>
    <property type="match status" value="1"/>
</dbReference>
<feature type="transmembrane region" description="Helical" evidence="17">
    <location>
        <begin position="309"/>
        <end position="328"/>
    </location>
</feature>
<keyword evidence="4" id="KW-1003">Cell membrane</keyword>
<keyword evidence="9 17" id="KW-0472">Membrane</keyword>
<evidence type="ECO:0000256" key="9">
    <source>
        <dbReference type="ARBA" id="ARBA00023136"/>
    </source>
</evidence>
<dbReference type="InterPro" id="IPR001879">
    <property type="entry name" value="GPCR_2_extracellular_dom"/>
</dbReference>
<feature type="chain" id="PRO_5042959710" description="Calcitonin receptor" evidence="18">
    <location>
        <begin position="23"/>
        <end position="480"/>
    </location>
</feature>
<dbReference type="PRINTS" id="PR01350">
    <property type="entry name" value="CTRFAMILY"/>
</dbReference>
<dbReference type="Proteomes" id="UP001364617">
    <property type="component" value="Unassembled WGS sequence"/>
</dbReference>
<feature type="transmembrane region" description="Helical" evidence="17">
    <location>
        <begin position="239"/>
        <end position="259"/>
    </location>
</feature>
<protein>
    <recommendedName>
        <fullName evidence="3">Calcitonin receptor</fullName>
    </recommendedName>
</protein>
<keyword evidence="13" id="KW-0807">Transducer</keyword>
<dbReference type="SMART" id="SM00008">
    <property type="entry name" value="HormR"/>
    <property type="match status" value="1"/>
</dbReference>
<dbReference type="InterPro" id="IPR017981">
    <property type="entry name" value="GPCR_2-like_7TM"/>
</dbReference>
<dbReference type="InterPro" id="IPR001688">
    <property type="entry name" value="GPCR_2_calcitonin_rcpt"/>
</dbReference>
<keyword evidence="12" id="KW-0325">Glycoprotein</keyword>
<keyword evidence="10" id="KW-1015">Disulfide bond</keyword>
<feature type="transmembrane region" description="Helical" evidence="17">
    <location>
        <begin position="153"/>
        <end position="179"/>
    </location>
</feature>
<dbReference type="GO" id="GO:0004948">
    <property type="term" value="F:calcitonin receptor activity"/>
    <property type="evidence" value="ECO:0007669"/>
    <property type="project" value="InterPro"/>
</dbReference>
<evidence type="ECO:0000313" key="21">
    <source>
        <dbReference type="EMBL" id="KAK7132859.1"/>
    </source>
</evidence>
<reference evidence="21 22" key="1">
    <citation type="submission" date="2024-02" db="EMBL/GenBank/DDBJ databases">
        <title>Chromosome-level genome assembly of the Eurasian Minnow (Phoxinus phoxinus).</title>
        <authorList>
            <person name="Oriowo T.O."/>
            <person name="Martin S."/>
            <person name="Stange M."/>
            <person name="Chrysostomakis Y."/>
            <person name="Brown T."/>
            <person name="Winkler S."/>
            <person name="Kukowka S."/>
            <person name="Myers E.W."/>
            <person name="Bohne A."/>
        </authorList>
    </citation>
    <scope>NUCLEOTIDE SEQUENCE [LARGE SCALE GENOMIC DNA]</scope>
    <source>
        <strain evidence="21">ZFMK-TIS-60720</strain>
        <tissue evidence="21">Whole Organism</tissue>
    </source>
</reference>
<feature type="compositionally biased region" description="Polar residues" evidence="16">
    <location>
        <begin position="451"/>
        <end position="464"/>
    </location>
</feature>
<keyword evidence="5 17" id="KW-0812">Transmembrane</keyword>
<gene>
    <name evidence="21" type="ORF">R3I93_019187</name>
</gene>
<dbReference type="PANTHER" id="PTHR45620">
    <property type="entry name" value="PDF RECEPTOR-LIKE PROTEIN-RELATED"/>
    <property type="match status" value="1"/>
</dbReference>
<dbReference type="PROSITE" id="PS50227">
    <property type="entry name" value="G_PROTEIN_RECEP_F2_3"/>
    <property type="match status" value="1"/>
</dbReference>
<name>A0AAN9CEB1_9TELE</name>
<evidence type="ECO:0000256" key="4">
    <source>
        <dbReference type="ARBA" id="ARBA00022475"/>
    </source>
</evidence>
<dbReference type="InterPro" id="IPR000832">
    <property type="entry name" value="GPCR_2_secretin-like"/>
</dbReference>
<evidence type="ECO:0000256" key="10">
    <source>
        <dbReference type="ARBA" id="ARBA00023157"/>
    </source>
</evidence>
<proteinExistence type="inferred from homology"/>
<dbReference type="InterPro" id="IPR003287">
    <property type="entry name" value="GPCR_2_calcitonin_rcpt_fam"/>
</dbReference>
<feature type="transmembrane region" description="Helical" evidence="17">
    <location>
        <begin position="348"/>
        <end position="366"/>
    </location>
</feature>
<evidence type="ECO:0000256" key="15">
    <source>
        <dbReference type="ARBA" id="ARBA00049701"/>
    </source>
</evidence>
<evidence type="ECO:0000259" key="20">
    <source>
        <dbReference type="PROSITE" id="PS50261"/>
    </source>
</evidence>
<organism evidence="21 22">
    <name type="scientific">Phoxinus phoxinus</name>
    <name type="common">Eurasian minnow</name>
    <dbReference type="NCBI Taxonomy" id="58324"/>
    <lineage>
        <taxon>Eukaryota</taxon>
        <taxon>Metazoa</taxon>
        <taxon>Chordata</taxon>
        <taxon>Craniata</taxon>
        <taxon>Vertebrata</taxon>
        <taxon>Euteleostomi</taxon>
        <taxon>Actinopterygii</taxon>
        <taxon>Neopterygii</taxon>
        <taxon>Teleostei</taxon>
        <taxon>Ostariophysi</taxon>
        <taxon>Cypriniformes</taxon>
        <taxon>Leuciscidae</taxon>
        <taxon>Phoxininae</taxon>
        <taxon>Phoxinus</taxon>
    </lineage>
</organism>
<evidence type="ECO:0000313" key="22">
    <source>
        <dbReference type="Proteomes" id="UP001364617"/>
    </source>
</evidence>
<feature type="domain" description="G-protein coupled receptors family 2 profile 1" evidence="19">
    <location>
        <begin position="59"/>
        <end position="142"/>
    </location>
</feature>
<dbReference type="AlphaFoldDB" id="A0AAN9CEB1"/>
<sequence length="480" mass="54854">MTRKPSLLLMLILLLDTEVCQCEDVLVAARMSVDEMNDIPESPADLSVTREQILSAQFECYLKIMYEPPRRDPGPYCNRTWDGWLCWGDSAPGTAFQQCPSYFPDFEPSEIVTKVCDSDGHWFRHPESNRLWSNYTQCSAYTKQKLKLTLVGYYLAIVGNVLSIISLIISICIFSYFKCLSCQRITLHKNMFTSFILNSFAIIGWFYFVIGEQQTGTDSFQVGCKILASLIHYTSCSNFFWMLCEGIYLHTLVIVAVFVGEQQLGWYYVLGWGFPVIPAVMYAVARLLFLDDRCWVMNTNLLYITHGPIYVTLLVNLFFLLNIMRVLITKLRVTHQTESNVYMKAVRATIILVPLLGAQFIVVPLQPSGRFSLAVYELFMNIFVHFQGFLVAVIFCFCNGEVQSALRRKFAQYRGQWRRRRLVTTDSHCTYHTNSSITETSRVTISLEHGSSNTHSLNGRSNGNPCEPEISGEVLQSTEI</sequence>
<dbReference type="GO" id="GO:0001605">
    <property type="term" value="F:adrenomedullin receptor activity"/>
    <property type="evidence" value="ECO:0007669"/>
    <property type="project" value="TreeGrafter"/>
</dbReference>
<dbReference type="EMBL" id="JAYKXH010000020">
    <property type="protein sequence ID" value="KAK7132859.1"/>
    <property type="molecule type" value="Genomic_DNA"/>
</dbReference>
<dbReference type="InterPro" id="IPR017983">
    <property type="entry name" value="GPCR_2_secretin-like_CS"/>
</dbReference>
<keyword evidence="6 18" id="KW-0732">Signal</keyword>
<dbReference type="PROSITE" id="PS00649">
    <property type="entry name" value="G_PROTEIN_RECEP_F2_1"/>
    <property type="match status" value="1"/>
</dbReference>
<keyword evidence="7 17" id="KW-1133">Transmembrane helix</keyword>
<evidence type="ECO:0000256" key="3">
    <source>
        <dbReference type="ARBA" id="ARBA00017333"/>
    </source>
</evidence>
<dbReference type="GO" id="GO:0001635">
    <property type="term" value="F:calcitonin gene-related peptide receptor activity"/>
    <property type="evidence" value="ECO:0007669"/>
    <property type="project" value="TreeGrafter"/>
</dbReference>